<evidence type="ECO:0000313" key="3">
    <source>
        <dbReference type="Proteomes" id="UP000613066"/>
    </source>
</evidence>
<feature type="non-terminal residue" evidence="2">
    <location>
        <position position="168"/>
    </location>
</feature>
<reference evidence="2" key="1">
    <citation type="submission" date="2019-09" db="EMBL/GenBank/DDBJ databases">
        <title>Bird 10,000 Genomes (B10K) Project - Family phase.</title>
        <authorList>
            <person name="Zhang G."/>
        </authorList>
    </citation>
    <scope>NUCLEOTIDE SEQUENCE</scope>
    <source>
        <strain evidence="2">B10K-DU-001-08</strain>
        <tissue evidence="2">Muscle</tissue>
    </source>
</reference>
<dbReference type="PANTHER" id="PTHR14492">
    <property type="entry name" value="JBTS17"/>
    <property type="match status" value="1"/>
</dbReference>
<dbReference type="GO" id="GO:0035869">
    <property type="term" value="C:ciliary transition zone"/>
    <property type="evidence" value="ECO:0007669"/>
    <property type="project" value="TreeGrafter"/>
</dbReference>
<name>A0A851NN43_9GALL</name>
<evidence type="ECO:0000313" key="2">
    <source>
        <dbReference type="EMBL" id="NXC41564.1"/>
    </source>
</evidence>
<accession>A0A851NN43</accession>
<feature type="non-terminal residue" evidence="2">
    <location>
        <position position="1"/>
    </location>
</feature>
<gene>
    <name evidence="2" type="primary">Cplane1_1</name>
    <name evidence="2" type="ORF">PENPIL_R04360</name>
</gene>
<dbReference type="EMBL" id="WBMW01001872">
    <property type="protein sequence ID" value="NXC41564.1"/>
    <property type="molecule type" value="Genomic_DNA"/>
</dbReference>
<dbReference type="AlphaFoldDB" id="A0A851NN43"/>
<dbReference type="InterPro" id="IPR028236">
    <property type="entry name" value="CPLANE1"/>
</dbReference>
<comment type="caution">
    <text evidence="2">The sequence shown here is derived from an EMBL/GenBank/DDBJ whole genome shotgun (WGS) entry which is preliminary data.</text>
</comment>
<evidence type="ECO:0000256" key="1">
    <source>
        <dbReference type="SAM" id="MobiDB-lite"/>
    </source>
</evidence>
<feature type="region of interest" description="Disordered" evidence="1">
    <location>
        <begin position="1"/>
        <end position="30"/>
    </location>
</feature>
<keyword evidence="3" id="KW-1185">Reference proteome</keyword>
<proteinExistence type="predicted"/>
<dbReference type="PANTHER" id="PTHR14492:SF4">
    <property type="entry name" value="CILIOGENESIS AND PLANAR POLARITY EFFECTOR 1"/>
    <property type="match status" value="1"/>
</dbReference>
<dbReference type="GO" id="GO:0060271">
    <property type="term" value="P:cilium assembly"/>
    <property type="evidence" value="ECO:0007669"/>
    <property type="project" value="TreeGrafter"/>
</dbReference>
<organism evidence="2 3">
    <name type="scientific">Penelope pileata</name>
    <dbReference type="NCBI Taxonomy" id="1118817"/>
    <lineage>
        <taxon>Eukaryota</taxon>
        <taxon>Metazoa</taxon>
        <taxon>Chordata</taxon>
        <taxon>Craniata</taxon>
        <taxon>Vertebrata</taxon>
        <taxon>Euteleostomi</taxon>
        <taxon>Archelosauria</taxon>
        <taxon>Archosauria</taxon>
        <taxon>Dinosauria</taxon>
        <taxon>Saurischia</taxon>
        <taxon>Theropoda</taxon>
        <taxon>Coelurosauria</taxon>
        <taxon>Aves</taxon>
        <taxon>Neognathae</taxon>
        <taxon>Galloanserae</taxon>
        <taxon>Galliformes</taxon>
        <taxon>Cracidae</taxon>
        <taxon>Penelope</taxon>
    </lineage>
</organism>
<sequence>LDKVSKAVTTPDQHYMASTRKKIPETLDASTNTHPVLKSYKDVGISTGTEVSEVEKNKSLSVSESSKVPELLSPDKYLNMRFPSEVKERILPPFLSDASDLSEHKYVSVTDIEDGDILNDLLMIPESADEIATTEQNEKFEIPSTTERHCTAASISNAIPPELVQKKG</sequence>
<protein>
    <submittedName>
        <fullName evidence="2">CPLN1 protein</fullName>
    </submittedName>
</protein>
<dbReference type="Proteomes" id="UP000613066">
    <property type="component" value="Unassembled WGS sequence"/>
</dbReference>
<dbReference type="OrthoDB" id="5974632at2759"/>